<feature type="chain" id="PRO_5039672299" evidence="1">
    <location>
        <begin position="25"/>
        <end position="673"/>
    </location>
</feature>
<dbReference type="InterPro" id="IPR011047">
    <property type="entry name" value="Quinoprotein_ADH-like_sf"/>
</dbReference>
<proteinExistence type="predicted"/>
<keyword evidence="1" id="KW-0732">Signal</keyword>
<feature type="signal peptide" evidence="1">
    <location>
        <begin position="1"/>
        <end position="24"/>
    </location>
</feature>
<dbReference type="InterPro" id="IPR011044">
    <property type="entry name" value="Quino_amine_DH_bsu"/>
</dbReference>
<organism evidence="2 3">
    <name type="scientific">Tamaricihabitans halophyticus</name>
    <dbReference type="NCBI Taxonomy" id="1262583"/>
    <lineage>
        <taxon>Bacteria</taxon>
        <taxon>Bacillati</taxon>
        <taxon>Actinomycetota</taxon>
        <taxon>Actinomycetes</taxon>
        <taxon>Pseudonocardiales</taxon>
        <taxon>Pseudonocardiaceae</taxon>
        <taxon>Tamaricihabitans</taxon>
    </lineage>
</organism>
<dbReference type="RefSeq" id="WP_132876795.1">
    <property type="nucleotide sequence ID" value="NZ_SLXQ01000003.1"/>
</dbReference>
<dbReference type="AlphaFoldDB" id="A0A4R2QWC6"/>
<keyword evidence="3" id="KW-1185">Reference proteome</keyword>
<accession>A0A4R2QWC6</accession>
<dbReference type="Gene3D" id="2.130.10.10">
    <property type="entry name" value="YVTN repeat-like/Quinoprotein amine dehydrogenase"/>
    <property type="match status" value="2"/>
</dbReference>
<protein>
    <submittedName>
        <fullName evidence="2">Putative pyrroloquinoline-quinone binding quinoprotein</fullName>
    </submittedName>
</protein>
<gene>
    <name evidence="2" type="ORF">EV191_10347</name>
</gene>
<dbReference type="PANTHER" id="PTHR40274:SF3">
    <property type="entry name" value="VIRGINIAMYCIN B LYASE"/>
    <property type="match status" value="1"/>
</dbReference>
<evidence type="ECO:0000313" key="2">
    <source>
        <dbReference type="EMBL" id="TCP54007.1"/>
    </source>
</evidence>
<dbReference type="SUPFAM" id="SSF50998">
    <property type="entry name" value="Quinoprotein alcohol dehydrogenase-like"/>
    <property type="match status" value="1"/>
</dbReference>
<reference evidence="2 3" key="1">
    <citation type="submission" date="2019-03" db="EMBL/GenBank/DDBJ databases">
        <title>Genomic Encyclopedia of Type Strains, Phase IV (KMG-IV): sequencing the most valuable type-strain genomes for metagenomic binning, comparative biology and taxonomic classification.</title>
        <authorList>
            <person name="Goeker M."/>
        </authorList>
    </citation>
    <scope>NUCLEOTIDE SEQUENCE [LARGE SCALE GENOMIC DNA]</scope>
    <source>
        <strain evidence="2 3">DSM 45765</strain>
    </source>
</reference>
<dbReference type="InterPro" id="IPR051344">
    <property type="entry name" value="Vgb"/>
</dbReference>
<comment type="caution">
    <text evidence="2">The sequence shown here is derived from an EMBL/GenBank/DDBJ whole genome shotgun (WGS) entry which is preliminary data.</text>
</comment>
<dbReference type="Proteomes" id="UP000294911">
    <property type="component" value="Unassembled WGS sequence"/>
</dbReference>
<dbReference type="PANTHER" id="PTHR40274">
    <property type="entry name" value="VIRGINIAMYCIN B LYASE"/>
    <property type="match status" value="1"/>
</dbReference>
<name>A0A4R2QWC6_9PSEU</name>
<evidence type="ECO:0000256" key="1">
    <source>
        <dbReference type="SAM" id="SignalP"/>
    </source>
</evidence>
<dbReference type="EMBL" id="SLXQ01000003">
    <property type="protein sequence ID" value="TCP54007.1"/>
    <property type="molecule type" value="Genomic_DNA"/>
</dbReference>
<sequence length="673" mass="72879">MRRRRRIAATVVLALLLTALPAWTAAARPTGELTSLGVPMSYATTVGGAVGESATGEPEVYTVASRDNDMGVFYVVDANTGAVKHQFDLGRGVHSYGVAVAPDGTVYISTTGSGQLLRWQQGADELEDLGRLFESESHLYKLTFDEQGNVYGGTYPSGKVFRYDVRTDEVHDYGQAAEGQSYVRSIGLHGNTLYAGTQPHAHLVAIDVDSGERSEVQLPEGTDPDQVVYDINIVGDLLFTRLTKTGLIGTLLVKDLRTGEWIDSLDGVSGLDVTQRASDGKVYFAQDGVLTGYDPETREVSPTSLKFEFTAQLRSLGLGTVDDYPGESVLGMVWTGEVFRYNPETGEHDVFESEIETNPVRMRSLEEGQNGEVLTGGTGTGAFAAVDPESGEVREDHRFSEVMGMHADDQRVYLGAYPRGRVYSYDRDQPWEWANIDEGGKVNPSEIYNGDASNGDRPFAIVGAGEGRLAFGTVNKSGYLGGSLVLHDIASGENTEFPEPVPEQSVISIAHRDGVLYVGTSVYGGYGAEETQTEAKLFAWDIERGEKLWETVPVAGERTVSDLAFGPDGTLWGLTAGVVFQVSTEDGSVLSEKRHADYEWPIDGAYAVGDLDYNEADGAFYASIPNLGLAKVDSESGESEVLTDRPVYRMFVHSNGDVFANDGAELLRYRPAT</sequence>
<dbReference type="OrthoDB" id="57332at2"/>
<dbReference type="InterPro" id="IPR015943">
    <property type="entry name" value="WD40/YVTN_repeat-like_dom_sf"/>
</dbReference>
<evidence type="ECO:0000313" key="3">
    <source>
        <dbReference type="Proteomes" id="UP000294911"/>
    </source>
</evidence>
<dbReference type="SUPFAM" id="SSF50969">
    <property type="entry name" value="YVTN repeat-like/Quinoprotein amine dehydrogenase"/>
    <property type="match status" value="1"/>
</dbReference>